<proteinExistence type="predicted"/>
<name>A0A644V5Z8_9ZZZZ</name>
<accession>A0A644V5Z8</accession>
<protein>
    <submittedName>
        <fullName evidence="1">Uncharacterized protein</fullName>
    </submittedName>
</protein>
<dbReference type="EMBL" id="VSSQ01000224">
    <property type="protein sequence ID" value="MPL86611.1"/>
    <property type="molecule type" value="Genomic_DNA"/>
</dbReference>
<gene>
    <name evidence="1" type="ORF">SDC9_32594</name>
</gene>
<comment type="caution">
    <text evidence="1">The sequence shown here is derived from an EMBL/GenBank/DDBJ whole genome shotgun (WGS) entry which is preliminary data.</text>
</comment>
<organism evidence="1">
    <name type="scientific">bioreactor metagenome</name>
    <dbReference type="NCBI Taxonomy" id="1076179"/>
    <lineage>
        <taxon>unclassified sequences</taxon>
        <taxon>metagenomes</taxon>
        <taxon>ecological metagenomes</taxon>
    </lineage>
</organism>
<dbReference type="AlphaFoldDB" id="A0A644V5Z8"/>
<dbReference type="InterPro" id="IPR042217">
    <property type="entry name" value="T4SS_VirB10/TrbI"/>
</dbReference>
<evidence type="ECO:0000313" key="1">
    <source>
        <dbReference type="EMBL" id="MPL86611.1"/>
    </source>
</evidence>
<sequence>MFEKLSNKCFLKSTALLLSFAMMFMSFTLPAGPVTLKSGSIIPLELLSTISSKDCRSGQMIDFKVTKDVVAEGKTVIPAGSIAKGQISRVKKSGLLGSEGQIEVVIRSVTAVDGTDVYLTGASLNDEGNNQVALSIVLTFLCLFGFLIKGGNAEIPAGTLCNATVAGNTTINVD</sequence>
<dbReference type="Gene3D" id="2.40.128.260">
    <property type="entry name" value="Type IV secretion system, VirB10/TraB/TrbI"/>
    <property type="match status" value="1"/>
</dbReference>
<reference evidence="1" key="1">
    <citation type="submission" date="2019-08" db="EMBL/GenBank/DDBJ databases">
        <authorList>
            <person name="Kucharzyk K."/>
            <person name="Murdoch R.W."/>
            <person name="Higgins S."/>
            <person name="Loffler F."/>
        </authorList>
    </citation>
    <scope>NUCLEOTIDE SEQUENCE</scope>
</reference>